<name>A0ABP8WVI3_9MICO</name>
<organism evidence="1 2">
    <name type="scientific">Promicromonospora umidemergens</name>
    <dbReference type="NCBI Taxonomy" id="629679"/>
    <lineage>
        <taxon>Bacteria</taxon>
        <taxon>Bacillati</taxon>
        <taxon>Actinomycetota</taxon>
        <taxon>Actinomycetes</taxon>
        <taxon>Micrococcales</taxon>
        <taxon>Promicromonosporaceae</taxon>
        <taxon>Promicromonospora</taxon>
    </lineage>
</organism>
<reference evidence="2" key="1">
    <citation type="journal article" date="2019" name="Int. J. Syst. Evol. Microbiol.">
        <title>The Global Catalogue of Microorganisms (GCM) 10K type strain sequencing project: providing services to taxonomists for standard genome sequencing and annotation.</title>
        <authorList>
            <consortium name="The Broad Institute Genomics Platform"/>
            <consortium name="The Broad Institute Genome Sequencing Center for Infectious Disease"/>
            <person name="Wu L."/>
            <person name="Ma J."/>
        </authorList>
    </citation>
    <scope>NUCLEOTIDE SEQUENCE [LARGE SCALE GENOMIC DNA]</scope>
    <source>
        <strain evidence="2">JCM 17975</strain>
    </source>
</reference>
<comment type="caution">
    <text evidence="1">The sequence shown here is derived from an EMBL/GenBank/DDBJ whole genome shotgun (WGS) entry which is preliminary data.</text>
</comment>
<dbReference type="Proteomes" id="UP001500843">
    <property type="component" value="Unassembled WGS sequence"/>
</dbReference>
<protein>
    <submittedName>
        <fullName evidence="1">Uncharacterized protein</fullName>
    </submittedName>
</protein>
<evidence type="ECO:0000313" key="2">
    <source>
        <dbReference type="Proteomes" id="UP001500843"/>
    </source>
</evidence>
<sequence>MSPEAMLSLTSAALGAGGAILAQAVAEFFSARRDRRRLEWEKTQRAEDVRLTQTARFEQSKLDAYRRYLNLLYPSISTLQHMVEYPDEPVPSRLRRYDQPFREEVESLRWEVSLLGDHRVTSAVEASHALLLVALIQFVSPDDWPHEKRVRTAKDALRAWQHTSHVMRADLKGDQESLAALHKRWQDQDRDKLSGDFNVAEARLDELYRRSRTAQPPVAEPKVAEE</sequence>
<gene>
    <name evidence="1" type="ORF">GCM10023198_14480</name>
</gene>
<dbReference type="EMBL" id="BAABHM010000007">
    <property type="protein sequence ID" value="GAA4695647.1"/>
    <property type="molecule type" value="Genomic_DNA"/>
</dbReference>
<dbReference type="RefSeq" id="WP_253870861.1">
    <property type="nucleotide sequence ID" value="NZ_BAABHM010000007.1"/>
</dbReference>
<evidence type="ECO:0000313" key="1">
    <source>
        <dbReference type="EMBL" id="GAA4695647.1"/>
    </source>
</evidence>
<proteinExistence type="predicted"/>
<keyword evidence="2" id="KW-1185">Reference proteome</keyword>
<accession>A0ABP8WVI3</accession>